<dbReference type="EMBL" id="AUZX01004276">
    <property type="protein sequence ID" value="EQD71281.1"/>
    <property type="molecule type" value="Genomic_DNA"/>
</dbReference>
<feature type="domain" description="Transposase zinc-ribbon" evidence="1">
    <location>
        <begin position="31"/>
        <end position="61"/>
    </location>
</feature>
<reference evidence="2" key="1">
    <citation type="submission" date="2013-08" db="EMBL/GenBank/DDBJ databases">
        <authorList>
            <person name="Mendez C."/>
            <person name="Richter M."/>
            <person name="Ferrer M."/>
            <person name="Sanchez J."/>
        </authorList>
    </citation>
    <scope>NUCLEOTIDE SEQUENCE</scope>
</reference>
<evidence type="ECO:0000313" key="2">
    <source>
        <dbReference type="EMBL" id="EQD71281.1"/>
    </source>
</evidence>
<reference evidence="2" key="2">
    <citation type="journal article" date="2014" name="ISME J.">
        <title>Microbial stratification in low pH oxic and suboxic macroscopic growths along an acid mine drainage.</title>
        <authorList>
            <person name="Mendez-Garcia C."/>
            <person name="Mesa V."/>
            <person name="Sprenger R.R."/>
            <person name="Richter M."/>
            <person name="Diez M.S."/>
            <person name="Solano J."/>
            <person name="Bargiela R."/>
            <person name="Golyshina O.V."/>
            <person name="Manteca A."/>
            <person name="Ramos J.L."/>
            <person name="Gallego J.R."/>
            <person name="Llorente I."/>
            <person name="Martins Dos Santos V.A."/>
            <person name="Jensen O.N."/>
            <person name="Pelaez A.I."/>
            <person name="Sanchez J."/>
            <person name="Ferrer M."/>
        </authorList>
    </citation>
    <scope>NUCLEOTIDE SEQUENCE</scope>
</reference>
<comment type="caution">
    <text evidence="2">The sequence shown here is derived from an EMBL/GenBank/DDBJ whole genome shotgun (WGS) entry which is preliminary data.</text>
</comment>
<dbReference type="Pfam" id="PF12760">
    <property type="entry name" value="Zn_ribbon_IS1595"/>
    <property type="match status" value="1"/>
</dbReference>
<organism evidence="2">
    <name type="scientific">mine drainage metagenome</name>
    <dbReference type="NCBI Taxonomy" id="410659"/>
    <lineage>
        <taxon>unclassified sequences</taxon>
        <taxon>metagenomes</taxon>
        <taxon>ecological metagenomes</taxon>
    </lineage>
</organism>
<protein>
    <submittedName>
        <fullName evidence="2">ISSod11, transposase</fullName>
    </submittedName>
</protein>
<accession>T1BEC0</accession>
<feature type="non-terminal residue" evidence="2">
    <location>
        <position position="61"/>
    </location>
</feature>
<gene>
    <name evidence="2" type="ORF">B1A_05863</name>
</gene>
<evidence type="ECO:0000259" key="1">
    <source>
        <dbReference type="Pfam" id="PF12760"/>
    </source>
</evidence>
<dbReference type="InterPro" id="IPR024442">
    <property type="entry name" value="Transposase_Zn_ribbon"/>
</dbReference>
<sequence length="61" mass="7008">MESKTPQVRSVAPRAGVDYPRNYAEFKAWFPDDAACLDYLDWIRWPHGFVCPDCGGSTAWR</sequence>
<dbReference type="AlphaFoldDB" id="T1BEC0"/>
<name>T1BEC0_9ZZZZ</name>
<proteinExistence type="predicted"/>